<organism evidence="1 2">
    <name type="scientific">Hypsibius exemplaris</name>
    <name type="common">Freshwater tardigrade</name>
    <dbReference type="NCBI Taxonomy" id="2072580"/>
    <lineage>
        <taxon>Eukaryota</taxon>
        <taxon>Metazoa</taxon>
        <taxon>Ecdysozoa</taxon>
        <taxon>Tardigrada</taxon>
        <taxon>Eutardigrada</taxon>
        <taxon>Parachela</taxon>
        <taxon>Hypsibioidea</taxon>
        <taxon>Hypsibiidae</taxon>
        <taxon>Hypsibius</taxon>
    </lineage>
</organism>
<dbReference type="Proteomes" id="UP000192578">
    <property type="component" value="Unassembled WGS sequence"/>
</dbReference>
<proteinExistence type="predicted"/>
<name>A0A1W0XE23_HYPEX</name>
<sequence length="115" mass="13004">MFLLLLLRKLVRVLVLLGATGQLLLRLLHQLNLTVVRGEIIAAVRGAAVRRDRTDRDGRRDGNRYDNRLRHARKLHTVVGDGGAVRGRGRRMGDVEVTFAARASRLAARQCRLFR</sequence>
<dbReference type="AlphaFoldDB" id="A0A1W0XE23"/>
<protein>
    <submittedName>
        <fullName evidence="1">Uncharacterized protein</fullName>
    </submittedName>
</protein>
<accession>A0A1W0XE23</accession>
<evidence type="ECO:0000313" key="2">
    <source>
        <dbReference type="Proteomes" id="UP000192578"/>
    </source>
</evidence>
<comment type="caution">
    <text evidence="1">The sequence shown here is derived from an EMBL/GenBank/DDBJ whole genome shotgun (WGS) entry which is preliminary data.</text>
</comment>
<reference evidence="2" key="1">
    <citation type="submission" date="2017-01" db="EMBL/GenBank/DDBJ databases">
        <title>Comparative genomics of anhydrobiosis in the tardigrade Hypsibius dujardini.</title>
        <authorList>
            <person name="Yoshida Y."/>
            <person name="Koutsovoulos G."/>
            <person name="Laetsch D."/>
            <person name="Stevens L."/>
            <person name="Kumar S."/>
            <person name="Horikawa D."/>
            <person name="Ishino K."/>
            <person name="Komine S."/>
            <person name="Tomita M."/>
            <person name="Blaxter M."/>
            <person name="Arakawa K."/>
        </authorList>
    </citation>
    <scope>NUCLEOTIDE SEQUENCE [LARGE SCALE GENOMIC DNA]</scope>
    <source>
        <strain evidence="2">Z151</strain>
    </source>
</reference>
<keyword evidence="2" id="KW-1185">Reference proteome</keyword>
<gene>
    <name evidence="1" type="ORF">BV898_00649</name>
</gene>
<evidence type="ECO:0000313" key="1">
    <source>
        <dbReference type="EMBL" id="OQV25719.1"/>
    </source>
</evidence>
<dbReference type="EMBL" id="MTYJ01000002">
    <property type="protein sequence ID" value="OQV25719.1"/>
    <property type="molecule type" value="Genomic_DNA"/>
</dbReference>